<dbReference type="RefSeq" id="WP_349109991.1">
    <property type="nucleotide sequence ID" value="NZ_JBBNIN010000001.1"/>
</dbReference>
<reference evidence="1 2" key="1">
    <citation type="submission" date="2024-04" db="EMBL/GenBank/DDBJ databases">
        <title>Human intestinal bacterial collection.</title>
        <authorList>
            <person name="Pauvert C."/>
            <person name="Hitch T.C.A."/>
            <person name="Clavel T."/>
        </authorList>
    </citation>
    <scope>NUCLEOTIDE SEQUENCE [LARGE SCALE GENOMIC DNA]</scope>
    <source>
        <strain evidence="1 2">CLA-AA-H249</strain>
    </source>
</reference>
<evidence type="ECO:0000313" key="1">
    <source>
        <dbReference type="EMBL" id="MEQ2709598.1"/>
    </source>
</evidence>
<accession>A0ABV1IQV7</accession>
<gene>
    <name evidence="1" type="ORF">AAAU51_00140</name>
</gene>
<sequence>METEDRNNLKDYLPSDISNTSYEAKITNVSNEIVTEAQKTDASYSYNVSKNGNIGNQAEIEFTIYSNNYEDITFKVHITLTDRITVTPKEGTEPAIEGSNELYYGQTISELKLNTKKAKFVTPDGTEVSGILKFNTPDEIPEVGTKTVEYTFTPDEEQYKSYIGNIAINVTKQTPKLEGMRLDGSIYDSQKTFKEIAIDTGVVSVMINGITYKVTKVVNTKNVQVMIKSLNKKKSSIVIPDYVTVKRVKCKVVSINKKAVIKVPKKQYNKLKK</sequence>
<organism evidence="1 2">
    <name type="scientific">Anaerostipes amylophilus</name>
    <dbReference type="NCBI Taxonomy" id="2981779"/>
    <lineage>
        <taxon>Bacteria</taxon>
        <taxon>Bacillati</taxon>
        <taxon>Bacillota</taxon>
        <taxon>Clostridia</taxon>
        <taxon>Lachnospirales</taxon>
        <taxon>Lachnospiraceae</taxon>
        <taxon>Anaerostipes</taxon>
    </lineage>
</organism>
<evidence type="ECO:0000313" key="2">
    <source>
        <dbReference type="Proteomes" id="UP001482154"/>
    </source>
</evidence>
<proteinExistence type="predicted"/>
<name>A0ABV1IQV7_9FIRM</name>
<dbReference type="EMBL" id="JBBNIN010000001">
    <property type="protein sequence ID" value="MEQ2709598.1"/>
    <property type="molecule type" value="Genomic_DNA"/>
</dbReference>
<keyword evidence="2" id="KW-1185">Reference proteome</keyword>
<comment type="caution">
    <text evidence="1">The sequence shown here is derived from an EMBL/GenBank/DDBJ whole genome shotgun (WGS) entry which is preliminary data.</text>
</comment>
<dbReference type="Proteomes" id="UP001482154">
    <property type="component" value="Unassembled WGS sequence"/>
</dbReference>
<protein>
    <submittedName>
        <fullName evidence="1">Uncharacterized protein</fullName>
    </submittedName>
</protein>